<dbReference type="EMBL" id="JACRTK010000004">
    <property type="protein sequence ID" value="MBC8591466.1"/>
    <property type="molecule type" value="Genomic_DNA"/>
</dbReference>
<keyword evidence="1" id="KW-0732">Signal</keyword>
<dbReference type="InterPro" id="IPR011098">
    <property type="entry name" value="G5_dom"/>
</dbReference>
<reference evidence="4 5" key="1">
    <citation type="submission" date="2020-08" db="EMBL/GenBank/DDBJ databases">
        <title>Genome public.</title>
        <authorList>
            <person name="Liu C."/>
            <person name="Sun Q."/>
        </authorList>
    </citation>
    <scope>NUCLEOTIDE SEQUENCE [LARGE SCALE GENOMIC DNA]</scope>
    <source>
        <strain evidence="4 5">NSJ-26</strain>
    </source>
</reference>
<dbReference type="Pfam" id="PF07501">
    <property type="entry name" value="G5"/>
    <property type="match status" value="1"/>
</dbReference>
<proteinExistence type="predicted"/>
<evidence type="ECO:0000313" key="4">
    <source>
        <dbReference type="EMBL" id="MBC8591466.1"/>
    </source>
</evidence>
<organism evidence="4 5">
    <name type="scientific">Wansuia hejianensis</name>
    <dbReference type="NCBI Taxonomy" id="2763667"/>
    <lineage>
        <taxon>Bacteria</taxon>
        <taxon>Bacillati</taxon>
        <taxon>Bacillota</taxon>
        <taxon>Clostridia</taxon>
        <taxon>Lachnospirales</taxon>
        <taxon>Lachnospiraceae</taxon>
        <taxon>Wansuia</taxon>
    </lineage>
</organism>
<dbReference type="Pfam" id="PF04294">
    <property type="entry name" value="VanW"/>
    <property type="match status" value="1"/>
</dbReference>
<evidence type="ECO:0000259" key="3">
    <source>
        <dbReference type="PROSITE" id="PS51109"/>
    </source>
</evidence>
<protein>
    <submittedName>
        <fullName evidence="4">VanW family protein</fullName>
    </submittedName>
</protein>
<dbReference type="AlphaFoldDB" id="A0A926INA7"/>
<feature type="region of interest" description="Disordered" evidence="2">
    <location>
        <begin position="439"/>
        <end position="492"/>
    </location>
</feature>
<dbReference type="PANTHER" id="PTHR35788">
    <property type="entry name" value="EXPORTED PROTEIN-RELATED"/>
    <property type="match status" value="1"/>
</dbReference>
<dbReference type="SMART" id="SM01208">
    <property type="entry name" value="G5"/>
    <property type="match status" value="1"/>
</dbReference>
<dbReference type="InterPro" id="IPR007391">
    <property type="entry name" value="Vancomycin_resist_VanW"/>
</dbReference>
<dbReference type="InterPro" id="IPR022029">
    <property type="entry name" value="YoaR-like_PG-bd"/>
</dbReference>
<comment type="caution">
    <text evidence="4">The sequence shown here is derived from an EMBL/GenBank/DDBJ whole genome shotgun (WGS) entry which is preliminary data.</text>
</comment>
<dbReference type="Proteomes" id="UP000601522">
    <property type="component" value="Unassembled WGS sequence"/>
</dbReference>
<gene>
    <name evidence="4" type="ORF">H8689_10120</name>
</gene>
<evidence type="ECO:0000313" key="5">
    <source>
        <dbReference type="Proteomes" id="UP000601522"/>
    </source>
</evidence>
<sequence>MKKKILLIILPVIILLAGIIGGGYYIVNNEINIDTIYSGIKVDELDVGGMTKKEAYDLLVSEREDKIQEQSMVLQYKDKEYNISLNKLGVKYDYDRAIKEAYEKGRNGKIHQRYKTIKDIEKNGMDIPLEYDISSIKVEDIIDEIGQDIDIEPKDAKIRITGGNIEISEEQMGQKVNKESLSKAIINNIYDLKNIEVPIDMAKPRYTKDYYKRINGIIGEYKTTFVNSSESRANNIRLSSKGLDGKILHPGESMSYNEVLGPITKGRGYKDAPVIINGSLVPGVGGGICQTSTTLYNALLLADMTITERSPHSIPINYVPKGTDAAVAEGYKDLKFRNDHDFPVYINAKVVGRSVYFQIYGDRKSKDYIVRIESKIVETIKHKIKENLDPKAKPGSRELIQDGRDGYKTKTYKYKIKNGKIIETKQISSDYYRERDAIYKIGPRVSTKPKPEPKPEPKPTKPTKPEQPEKPVEPKEPEDNSGSQNNKDTDND</sequence>
<evidence type="ECO:0000256" key="1">
    <source>
        <dbReference type="ARBA" id="ARBA00022729"/>
    </source>
</evidence>
<dbReference type="PANTHER" id="PTHR35788:SF1">
    <property type="entry name" value="EXPORTED PROTEIN"/>
    <property type="match status" value="1"/>
</dbReference>
<keyword evidence="5" id="KW-1185">Reference proteome</keyword>
<dbReference type="Gene3D" id="2.20.230.10">
    <property type="entry name" value="Resuscitation-promoting factor rpfb"/>
    <property type="match status" value="1"/>
</dbReference>
<dbReference type="Pfam" id="PF12229">
    <property type="entry name" value="PG_binding_4"/>
    <property type="match status" value="1"/>
</dbReference>
<accession>A0A926INA7</accession>
<dbReference type="PROSITE" id="PS51109">
    <property type="entry name" value="G5"/>
    <property type="match status" value="1"/>
</dbReference>
<evidence type="ECO:0000256" key="2">
    <source>
        <dbReference type="SAM" id="MobiDB-lite"/>
    </source>
</evidence>
<feature type="compositionally biased region" description="Basic and acidic residues" evidence="2">
    <location>
        <begin position="449"/>
        <end position="478"/>
    </location>
</feature>
<dbReference type="RefSeq" id="WP_249324329.1">
    <property type="nucleotide sequence ID" value="NZ_JACRTK010000004.1"/>
</dbReference>
<dbReference type="InterPro" id="IPR052913">
    <property type="entry name" value="Glycopeptide_resist_protein"/>
</dbReference>
<name>A0A926INA7_9FIRM</name>
<feature type="domain" description="G5" evidence="3">
    <location>
        <begin position="366"/>
        <end position="445"/>
    </location>
</feature>